<name>A0ABD2WCL6_9HYME</name>
<gene>
    <name evidence="1" type="ORF">TKK_014462</name>
</gene>
<evidence type="ECO:0000313" key="1">
    <source>
        <dbReference type="EMBL" id="KAL3390743.1"/>
    </source>
</evidence>
<keyword evidence="2" id="KW-1185">Reference proteome</keyword>
<proteinExistence type="predicted"/>
<reference evidence="1 2" key="1">
    <citation type="journal article" date="2024" name="bioRxiv">
        <title>A reference genome for Trichogramma kaykai: A tiny desert-dwelling parasitoid wasp with competing sex-ratio distorters.</title>
        <authorList>
            <person name="Culotta J."/>
            <person name="Lindsey A.R."/>
        </authorList>
    </citation>
    <scope>NUCLEOTIDE SEQUENCE [LARGE SCALE GENOMIC DNA]</scope>
    <source>
        <strain evidence="1 2">KSX58</strain>
    </source>
</reference>
<evidence type="ECO:0000313" key="2">
    <source>
        <dbReference type="Proteomes" id="UP001627154"/>
    </source>
</evidence>
<dbReference type="EMBL" id="JBJJXI010000116">
    <property type="protein sequence ID" value="KAL3390743.1"/>
    <property type="molecule type" value="Genomic_DNA"/>
</dbReference>
<accession>A0ABD2WCL6</accession>
<protein>
    <submittedName>
        <fullName evidence="1">Uncharacterized protein</fullName>
    </submittedName>
</protein>
<dbReference type="Proteomes" id="UP001627154">
    <property type="component" value="Unassembled WGS sequence"/>
</dbReference>
<dbReference type="AlphaFoldDB" id="A0ABD2WCL6"/>
<comment type="caution">
    <text evidence="1">The sequence shown here is derived from an EMBL/GenBank/DDBJ whole genome shotgun (WGS) entry which is preliminary data.</text>
</comment>
<organism evidence="1 2">
    <name type="scientific">Trichogramma kaykai</name>
    <dbReference type="NCBI Taxonomy" id="54128"/>
    <lineage>
        <taxon>Eukaryota</taxon>
        <taxon>Metazoa</taxon>
        <taxon>Ecdysozoa</taxon>
        <taxon>Arthropoda</taxon>
        <taxon>Hexapoda</taxon>
        <taxon>Insecta</taxon>
        <taxon>Pterygota</taxon>
        <taxon>Neoptera</taxon>
        <taxon>Endopterygota</taxon>
        <taxon>Hymenoptera</taxon>
        <taxon>Apocrita</taxon>
        <taxon>Proctotrupomorpha</taxon>
        <taxon>Chalcidoidea</taxon>
        <taxon>Trichogrammatidae</taxon>
        <taxon>Trichogramma</taxon>
    </lineage>
</organism>
<sequence>MLSTYIPPQSFNLGERKEYKNINNVQTLIHVPVNAQFIPLRSVLKLFFEIPEIFDQTLEYLEELYTNDEIITNFVQAEYWKSRRQTFGDRLVLPLVLYFDDYENNNPLGPHRGISKTGAVYVSIPCLPLQYQSKLENIFVFCSFNSLDRQIFSNSIVFSKVIEELNFLNDSGIVVELGKEQKTIFFELVLIVADNLGLHSMLGLSESFNANRFCHHCLIYKSEKSNVFLERQCELRTTDNYSMLLETKDIAVTGLKEECVFHKIKNFHMCENICVDVMHDCWEGICRYDLTLLLNQFIYVMELFTLEDLNTWLRTFCYGSKFSINKPTEISQSSIKNGYIIMTSSEMLCFIRRFNLLVGLKISPDNECWELFITFKELVTVITSSVIQPRTHDVLETLVFEYLSQ</sequence>